<sequence length="1538" mass="173515">MRILSSFVLLLTLLGLTRASYYYGDNLSQSILQKEKEKNRVIWCTTSLLEQEKCEKLTKAAMLDKGLFGDDYIEVACKRAFDAEDCMTWVDQGEASFLALDAGEVYIAGRYHSLVPIAQELYGNGEPYQYSVAVVKKGGLPSVQQSTGLYGMRGAKACFPSVGALAGWVMPVHILMKEGGLKITDCNNHVKSAVEYFGDSCAPNSLKDIYNPIGDNPDKLCRLCAGGPGTRCTLADPYAGYEGALKCLVANGTGDIAFVRDTTIQHALLSHKILGGVSEDSFELICRDGSRAPVTEWEKCNWGRIPADAIVTSSAATQEQRKRYQNLLQKMVQLYGEPNPSNKNPNNTFGHQNRDQYGNAFSSTERDAFDAYRRDRYKFDKQDDSNRVSTLAPFQRRLDYSGQPIELPFQLFISNETTDLLLQDATVNFRMLKEDEQSAKHILNNKYVGDQAEKAVLGVRDCPIKRAILCVTSDPEMDKCIKMRVALKAAVLAPALACWRGHSARHCARALADGTVDFALLDAADMLHAAHHHRLVPFMQEVYTNGHSWYYAVAVAKEQDPDTDLTYLRGKNTCHTGIGMAAGWIYPLAYLLSNGWIRPYGCDGAQAAAQYFSKACAPGALSTEYVDADTVPHDNLCHLCHGASFRYTRKHKQAAAQFFSKACAPGALSTEHVDADTVPHDNLCHLCHGASFRYTRKHKQAAAQFFSKACAPGALSTEYVDADTVPHDNLCHLCHGASFRYTRKHKQAAAQYFSKACAPGALSTEYVDADTVPHDNLCHLCHGASFRYTRKHKQAAAQFFSKACAAGALSTEYVDADTVPHDNLCHLCHGASFRYTRKHKQAAAQYFSKAYAPGALSTEYVDADTVPHDNLCHLCHGASFRYTRKHKQAAAQFFSKACAPGALSIEYVDADTVPHDNLCHLCHGASFRYTRKHRQAAAQYFSKTCAPGALSTEYVDADTVPHDNLCHLCHGASFRYTLKHTEAAAQYFSKACAPGALSTEYVDADTVPHDNLCHLCHGASFRRCRRDASEDYYGHVGALRCMVEGGGDVAFVRHSAPAEVSGGRRREWWARDLLPDDWQLLCPDGHEWWAWDLLPDDWQLLCPDGEHYTIGREWWAWDLLPDDLQLLCPDGEHYTIGREWWAWDLLPDDLQLLCPDGEHYTIGREWWAWDLLSDDLQLLCTDGEHYTIGREWWAWDLLPDDLQLLCPDGEHYTIGREWWAWDLLPDDLQLLCPDGREWWAWDLLPDDLQLLCPDGEHYTIGREWWAWDLLPDDLQLLCPDGEHYTIGREWWAWDLLSDDLQFLCPNSEHYTIDRKWWAWDLLSDDLQLLCPNGTRAKMHEYEHCNLGKVPGSVLMGRANHTELDTFSNLMVYAQQLYGAATSDDFSFSMFYSQPPYADLIFSDAAVRLKPIPHSKRVPKDATRCKKWVEIIRLLRKETDWVPSKSTLICSKHFRVQDKLGPKSDCGRVYLSNEAIPMLVDEPYFENPVEFLVEENMDDDVMETDEEIDEITETPRKHKMRKNNSTFENCIYTKTKNKN</sequence>
<dbReference type="SMART" id="SM00980">
    <property type="entry name" value="THAP"/>
    <property type="match status" value="1"/>
</dbReference>
<comment type="caution">
    <text evidence="10">The sequence shown here is derived from an EMBL/GenBank/DDBJ whole genome shotgun (WGS) entry which is preliminary data.</text>
</comment>
<keyword evidence="4" id="KW-0862">Zinc</keyword>
<dbReference type="InterPro" id="IPR006612">
    <property type="entry name" value="THAP_Znf"/>
</dbReference>
<dbReference type="EMBL" id="CAJQZP010001060">
    <property type="protein sequence ID" value="CAG5013779.1"/>
    <property type="molecule type" value="Genomic_DNA"/>
</dbReference>
<dbReference type="GO" id="GO:0005615">
    <property type="term" value="C:extracellular space"/>
    <property type="evidence" value="ECO:0007669"/>
    <property type="project" value="TreeGrafter"/>
</dbReference>
<keyword evidence="2" id="KW-0677">Repeat</keyword>
<dbReference type="SMART" id="SM00094">
    <property type="entry name" value="TR_FER"/>
    <property type="match status" value="1"/>
</dbReference>
<accession>A0A8S3XBZ3</accession>
<evidence type="ECO:0000313" key="11">
    <source>
        <dbReference type="Proteomes" id="UP000691718"/>
    </source>
</evidence>
<name>A0A8S3XBZ3_PARAO</name>
<dbReference type="InterPro" id="IPR001156">
    <property type="entry name" value="Transferrin-like_dom"/>
</dbReference>
<evidence type="ECO:0000259" key="9">
    <source>
        <dbReference type="PROSITE" id="PS51408"/>
    </source>
</evidence>
<dbReference type="PANTHER" id="PTHR11485">
    <property type="entry name" value="TRANSFERRIN"/>
    <property type="match status" value="1"/>
</dbReference>
<dbReference type="GO" id="GO:0003677">
    <property type="term" value="F:DNA binding"/>
    <property type="evidence" value="ECO:0007669"/>
    <property type="project" value="UniProtKB-UniRule"/>
</dbReference>
<dbReference type="GO" id="GO:0055037">
    <property type="term" value="C:recycling endosome"/>
    <property type="evidence" value="ECO:0007669"/>
    <property type="project" value="TreeGrafter"/>
</dbReference>
<keyword evidence="3 6" id="KW-0863">Zinc-finger</keyword>
<feature type="domain" description="THAP-type" evidence="8">
    <location>
        <begin position="1393"/>
        <end position="1479"/>
    </location>
</feature>
<feature type="signal peptide" evidence="7">
    <location>
        <begin position="1"/>
        <end position="19"/>
    </location>
</feature>
<evidence type="ECO:0000313" key="10">
    <source>
        <dbReference type="EMBL" id="CAG5013779.1"/>
    </source>
</evidence>
<evidence type="ECO:0000256" key="7">
    <source>
        <dbReference type="SAM" id="SignalP"/>
    </source>
</evidence>
<dbReference type="PROSITE" id="PS00205">
    <property type="entry name" value="TRANSFERRIN_LIKE_1"/>
    <property type="match status" value="1"/>
</dbReference>
<evidence type="ECO:0000256" key="5">
    <source>
        <dbReference type="ARBA" id="ARBA00023125"/>
    </source>
</evidence>
<feature type="domain" description="Transferrin-like" evidence="9">
    <location>
        <begin position="467"/>
        <end position="1436"/>
    </location>
</feature>
<dbReference type="Proteomes" id="UP000691718">
    <property type="component" value="Unassembled WGS sequence"/>
</dbReference>
<gene>
    <name evidence="10" type="ORF">PAPOLLO_LOCUS15996</name>
</gene>
<dbReference type="Pfam" id="PF00405">
    <property type="entry name" value="Transferrin"/>
    <property type="match status" value="4"/>
</dbReference>
<dbReference type="GO" id="GO:0006826">
    <property type="term" value="P:iron ion transport"/>
    <property type="evidence" value="ECO:0007669"/>
    <property type="project" value="TreeGrafter"/>
</dbReference>
<dbReference type="GO" id="GO:0005886">
    <property type="term" value="C:plasma membrane"/>
    <property type="evidence" value="ECO:0007669"/>
    <property type="project" value="TreeGrafter"/>
</dbReference>
<dbReference type="PROSITE" id="PS51408">
    <property type="entry name" value="TRANSFERRIN_LIKE_4"/>
    <property type="match status" value="2"/>
</dbReference>
<evidence type="ECO:0000256" key="1">
    <source>
        <dbReference type="ARBA" id="ARBA00022723"/>
    </source>
</evidence>
<feature type="chain" id="PRO_5035822672" evidence="7">
    <location>
        <begin position="20"/>
        <end position="1538"/>
    </location>
</feature>
<proteinExistence type="predicted"/>
<dbReference type="OrthoDB" id="9981115at2759"/>
<keyword evidence="5 6" id="KW-0238">DNA-binding</keyword>
<keyword evidence="1" id="KW-0479">Metal-binding</keyword>
<reference evidence="10" key="1">
    <citation type="submission" date="2021-04" db="EMBL/GenBank/DDBJ databases">
        <authorList>
            <person name="Tunstrom K."/>
        </authorList>
    </citation>
    <scope>NUCLEOTIDE SEQUENCE</scope>
</reference>
<organism evidence="10 11">
    <name type="scientific">Parnassius apollo</name>
    <name type="common">Apollo butterfly</name>
    <name type="synonym">Papilio apollo</name>
    <dbReference type="NCBI Taxonomy" id="110799"/>
    <lineage>
        <taxon>Eukaryota</taxon>
        <taxon>Metazoa</taxon>
        <taxon>Ecdysozoa</taxon>
        <taxon>Arthropoda</taxon>
        <taxon>Hexapoda</taxon>
        <taxon>Insecta</taxon>
        <taxon>Pterygota</taxon>
        <taxon>Neoptera</taxon>
        <taxon>Endopterygota</taxon>
        <taxon>Lepidoptera</taxon>
        <taxon>Glossata</taxon>
        <taxon>Ditrysia</taxon>
        <taxon>Papilionoidea</taxon>
        <taxon>Papilionidae</taxon>
        <taxon>Parnassiinae</taxon>
        <taxon>Parnassini</taxon>
        <taxon>Parnassius</taxon>
        <taxon>Parnassius</taxon>
    </lineage>
</organism>
<protein>
    <submittedName>
        <fullName evidence="10">(apollo) hypothetical protein</fullName>
    </submittedName>
</protein>
<dbReference type="InterPro" id="IPR018195">
    <property type="entry name" value="Transferrin_Fe_BS"/>
</dbReference>
<feature type="domain" description="Transferrin-like" evidence="9">
    <location>
        <begin position="41"/>
        <end position="377"/>
    </location>
</feature>
<dbReference type="GO" id="GO:0008270">
    <property type="term" value="F:zinc ion binding"/>
    <property type="evidence" value="ECO:0007669"/>
    <property type="project" value="UniProtKB-KW"/>
</dbReference>
<evidence type="ECO:0000256" key="4">
    <source>
        <dbReference type="ARBA" id="ARBA00022833"/>
    </source>
</evidence>
<dbReference type="CDD" id="cd13529">
    <property type="entry name" value="PBP2_transferrin"/>
    <property type="match status" value="2"/>
</dbReference>
<dbReference type="PANTHER" id="PTHR11485:SF29">
    <property type="entry name" value="TRANSFERRIN 2"/>
    <property type="match status" value="1"/>
</dbReference>
<evidence type="ECO:0000259" key="8">
    <source>
        <dbReference type="PROSITE" id="PS50950"/>
    </source>
</evidence>
<dbReference type="GO" id="GO:0005769">
    <property type="term" value="C:early endosome"/>
    <property type="evidence" value="ECO:0007669"/>
    <property type="project" value="TreeGrafter"/>
</dbReference>
<dbReference type="PROSITE" id="PS50950">
    <property type="entry name" value="ZF_THAP"/>
    <property type="match status" value="1"/>
</dbReference>
<evidence type="ECO:0000256" key="3">
    <source>
        <dbReference type="ARBA" id="ARBA00022771"/>
    </source>
</evidence>
<dbReference type="Pfam" id="PF05485">
    <property type="entry name" value="THAP"/>
    <property type="match status" value="1"/>
</dbReference>
<evidence type="ECO:0000256" key="2">
    <source>
        <dbReference type="ARBA" id="ARBA00022737"/>
    </source>
</evidence>
<keyword evidence="11" id="KW-1185">Reference proteome</keyword>
<keyword evidence="7" id="KW-0732">Signal</keyword>
<evidence type="ECO:0000256" key="6">
    <source>
        <dbReference type="PROSITE-ProRule" id="PRU00309"/>
    </source>
</evidence>